<dbReference type="FunFam" id="3.30.365.10:FF:000004">
    <property type="entry name" value="Xanthine dehydrogenase oxidase"/>
    <property type="match status" value="1"/>
</dbReference>
<dbReference type="GO" id="GO:0043546">
    <property type="term" value="F:molybdopterin cofactor binding"/>
    <property type="evidence" value="ECO:0007669"/>
    <property type="project" value="InterPro"/>
</dbReference>
<dbReference type="InterPro" id="IPR037165">
    <property type="entry name" value="AldOxase/xan_DH_Mopterin-bd_sf"/>
</dbReference>
<keyword evidence="7" id="KW-0411">Iron-sulfur</keyword>
<dbReference type="Gene3D" id="1.10.150.120">
    <property type="entry name" value="[2Fe-2S]-binding domain"/>
    <property type="match status" value="1"/>
</dbReference>
<feature type="compositionally biased region" description="Basic and acidic residues" evidence="11">
    <location>
        <begin position="1130"/>
        <end position="1141"/>
    </location>
</feature>
<dbReference type="Pfam" id="PF01315">
    <property type="entry name" value="Ald_Xan_dh_C"/>
    <property type="match status" value="1"/>
</dbReference>
<evidence type="ECO:0000256" key="6">
    <source>
        <dbReference type="ARBA" id="ARBA00023004"/>
    </source>
</evidence>
<gene>
    <name evidence="13" type="ORF">NMOB1V02_LOCUS5454</name>
</gene>
<dbReference type="PROSITE" id="PS00559">
    <property type="entry name" value="MOLYBDOPTERIN_EUK"/>
    <property type="match status" value="1"/>
</dbReference>
<sequence>MPATTEEHIGNALINGLDELRDTKNTPLVFFVNGVKVSDADVEPEMTLLEYLRTKCILLQTITRHMFLTGTKLGCGEGGCGACTVMVSRFNPHTQKHSHLAVNACLAPICSIHLAAVTTVEGIGTTAGDQLHAAQERIARAHGSQCGFCTPGFVMSVYALLRNTYGRDDGGGGGGGGDAAPPTMAQLLESLQGNLCRSEPVNLSFLPLDHVRKVSRRRERRVQSDVPTHILTPTVVTLREWNKESQELALSLLLEDLPLDPAAPGGMTDYRRTLVLSFLCKFWQHVDWELSCLDSPERPKYYDYEDHEHDHGLPQSSQVYHVPATGDSQQDDTASDAVGRPLVHASALQQATGEARYADDTPAMGQNELHMALVLSTRARAIIKRIDASRALHGELPGVVGIVTADDVHDNVTGIGNDEQVFRSKSVTSQGQIIAGILATDPLVAREAAKLVQVEYEDDTAATDQQPPPLTIEDALAMPNPQDYILYHDEHSNGDVDSVFARGSSDSSDDDDVVVVRGETRTGAQEHFYLETQAALAWPVDGTGPRAEIHVISSAQGPSDIQTFVARALGLARHRVQVHVRRIGGGFGGKESAAFLVACPAAVAARKFNRAVRCVLDRDSDMRLTGHRHAFLGRYVVALDRRSGQLLAARLALFANGGYSLDLSGGVMLRAMVASCNAYRVPLVHCSGTVLKTHLSSSTAFRGFGAVQAMLVCETWLEHAARAAGLPVELVRERNLLRSGDNLFFDHVVVHSPLQRCWDECVTSSDYWARQRRVQEFNETHEHVKRGLAVVPVCYGVAFLHAMLNQGGALVNIYSDGSVLIHHGGVEMGQGLNIKLIQVATRALAIKVPGKTSLVPVPAGRIHVGETTTSHVPNTSPSAASMTSDIYGAAVQAACEQLAQRLADFAAKQPEGTWDDWVSAAYAAMVSLSATGFHSITGLKKSWKSKDGRLYSYETFGVGCAEVEVDCLTGVHRVLRADIVMDLGRSLNPAIDVGQIEGAFAQGLGLWTLEEMLWGAGDGRVVSQGPSNYKIPAVSDMPRVMNVALLKWDEHREEDDGGVVPPRAVYSSKAVGEPPLFLSAAAYFAIRNAVTDYRKQHCSEEQDTFLQLHCPATVERIRMACRDDLVARVESARPSSGKDKNANQLWTIKP</sequence>
<dbReference type="PIRSF" id="PIRSF000127">
    <property type="entry name" value="Xanthine_DH"/>
    <property type="match status" value="1"/>
</dbReference>
<dbReference type="Gene3D" id="3.30.365.10">
    <property type="entry name" value="Aldehyde oxidase/xanthine dehydrogenase, molybdopterin binding domain"/>
    <property type="match status" value="4"/>
</dbReference>
<dbReference type="Gene3D" id="3.10.20.30">
    <property type="match status" value="1"/>
</dbReference>
<dbReference type="InterPro" id="IPR016208">
    <property type="entry name" value="Ald_Oxase/xanthine_DH-like"/>
</dbReference>
<dbReference type="PROSITE" id="PS00197">
    <property type="entry name" value="2FE2S_FER_1"/>
    <property type="match status" value="1"/>
</dbReference>
<dbReference type="InterPro" id="IPR006058">
    <property type="entry name" value="2Fe2S_fd_BS"/>
</dbReference>
<evidence type="ECO:0000256" key="4">
    <source>
        <dbReference type="ARBA" id="ARBA00022723"/>
    </source>
</evidence>
<evidence type="ECO:0000256" key="3">
    <source>
        <dbReference type="ARBA" id="ARBA00022714"/>
    </source>
</evidence>
<dbReference type="PROSITE" id="PS51085">
    <property type="entry name" value="2FE2S_FER_2"/>
    <property type="match status" value="1"/>
</dbReference>
<reference evidence="13" key="1">
    <citation type="submission" date="2020-11" db="EMBL/GenBank/DDBJ databases">
        <authorList>
            <person name="Tran Van P."/>
        </authorList>
    </citation>
    <scope>NUCLEOTIDE SEQUENCE</scope>
</reference>
<evidence type="ECO:0000256" key="10">
    <source>
        <dbReference type="PIRSR" id="PIRSR000127-3"/>
    </source>
</evidence>
<dbReference type="InterPro" id="IPR046867">
    <property type="entry name" value="AldOxase/xan_DH_MoCoBD2"/>
</dbReference>
<dbReference type="GO" id="GO:0005506">
    <property type="term" value="F:iron ion binding"/>
    <property type="evidence" value="ECO:0007669"/>
    <property type="project" value="InterPro"/>
</dbReference>
<proteinExistence type="inferred from homology"/>
<dbReference type="InterPro" id="IPR036683">
    <property type="entry name" value="CO_DH_flav_C_dom_sf"/>
</dbReference>
<evidence type="ECO:0000256" key="7">
    <source>
        <dbReference type="ARBA" id="ARBA00023014"/>
    </source>
</evidence>
<dbReference type="Gene3D" id="3.30.390.50">
    <property type="entry name" value="CO dehydrogenase flavoprotein, C-terminal domain"/>
    <property type="match status" value="1"/>
</dbReference>
<dbReference type="AlphaFoldDB" id="A0A7R9BNG0"/>
<dbReference type="OrthoDB" id="8300278at2759"/>
<evidence type="ECO:0000313" key="13">
    <source>
        <dbReference type="EMBL" id="CAD7277727.1"/>
    </source>
</evidence>
<dbReference type="Proteomes" id="UP000678499">
    <property type="component" value="Unassembled WGS sequence"/>
</dbReference>
<dbReference type="InterPro" id="IPR036884">
    <property type="entry name" value="2Fe-2S-bd_dom_sf"/>
</dbReference>
<evidence type="ECO:0000256" key="9">
    <source>
        <dbReference type="PIRSR" id="PIRSR000127-1"/>
    </source>
</evidence>
<dbReference type="SUPFAM" id="SSF47741">
    <property type="entry name" value="CO dehydrogenase ISP C-domain like"/>
    <property type="match status" value="1"/>
</dbReference>
<feature type="binding site" evidence="10">
    <location>
        <position position="587"/>
    </location>
    <ligand>
        <name>Mo-molybdopterin</name>
        <dbReference type="ChEBI" id="CHEBI:71302"/>
    </ligand>
    <ligandPart>
        <name>Mo</name>
        <dbReference type="ChEBI" id="CHEBI:28685"/>
    </ligandPart>
</feature>
<dbReference type="SUPFAM" id="SSF54292">
    <property type="entry name" value="2Fe-2S ferredoxin-like"/>
    <property type="match status" value="1"/>
</dbReference>
<dbReference type="InterPro" id="IPR001041">
    <property type="entry name" value="2Fe-2S_ferredoxin-type"/>
</dbReference>
<dbReference type="InterPro" id="IPR008274">
    <property type="entry name" value="AldOxase/xan_DH_MoCoBD1"/>
</dbReference>
<evidence type="ECO:0000256" key="11">
    <source>
        <dbReference type="SAM" id="MobiDB-lite"/>
    </source>
</evidence>
<dbReference type="Pfam" id="PF00111">
    <property type="entry name" value="Fer2"/>
    <property type="match status" value="1"/>
</dbReference>
<comment type="cofactor">
    <cofactor evidence="8">
        <name>[2Fe-2S] cluster</name>
        <dbReference type="ChEBI" id="CHEBI:190135"/>
    </cofactor>
</comment>
<dbReference type="GO" id="GO:0016491">
    <property type="term" value="F:oxidoreductase activity"/>
    <property type="evidence" value="ECO:0007669"/>
    <property type="project" value="UniProtKB-KW"/>
</dbReference>
<dbReference type="InterPro" id="IPR036010">
    <property type="entry name" value="2Fe-2S_ferredoxin-like_sf"/>
</dbReference>
<name>A0A7R9BNG0_9CRUS</name>
<dbReference type="SUPFAM" id="SSF54665">
    <property type="entry name" value="CO dehydrogenase molybdoprotein N-domain-like"/>
    <property type="match status" value="1"/>
</dbReference>
<feature type="binding site" evidence="10">
    <location>
        <position position="702"/>
    </location>
    <ligand>
        <name>Mo-molybdopterin</name>
        <dbReference type="ChEBI" id="CHEBI:71302"/>
    </ligand>
    <ligandPart>
        <name>Mo</name>
        <dbReference type="ChEBI" id="CHEBI:28685"/>
    </ligandPart>
</feature>
<dbReference type="InterPro" id="IPR002888">
    <property type="entry name" value="2Fe-2S-bd"/>
</dbReference>
<feature type="binding site" evidence="10">
    <location>
        <position position="880"/>
    </location>
    <ligand>
        <name>Mo-molybdopterin</name>
        <dbReference type="ChEBI" id="CHEBI:71302"/>
    </ligand>
    <ligandPart>
        <name>Mo</name>
        <dbReference type="ChEBI" id="CHEBI:28685"/>
    </ligandPart>
</feature>
<dbReference type="InterPro" id="IPR000674">
    <property type="entry name" value="Ald_Oxase/Xan_DH_a/b"/>
</dbReference>
<dbReference type="Pfam" id="PF02738">
    <property type="entry name" value="MoCoBD_1"/>
    <property type="match status" value="1"/>
</dbReference>
<accession>A0A7R9BNG0</accession>
<feature type="active site" description="Proton acceptor" evidence="9">
    <location>
        <position position="1073"/>
    </location>
</feature>
<evidence type="ECO:0000256" key="8">
    <source>
        <dbReference type="ARBA" id="ARBA00034078"/>
    </source>
</evidence>
<comment type="similarity">
    <text evidence="1">Belongs to the xanthine dehydrogenase family.</text>
</comment>
<dbReference type="InterPro" id="IPR036856">
    <property type="entry name" value="Ald_Oxase/Xan_DH_a/b_sf"/>
</dbReference>
<keyword evidence="2 10" id="KW-0500">Molybdenum</keyword>
<dbReference type="FunFam" id="3.10.20.30:FF:000015">
    <property type="entry name" value="Aldehyde oxidase 1"/>
    <property type="match status" value="1"/>
</dbReference>
<dbReference type="Pfam" id="PF20256">
    <property type="entry name" value="MoCoBD_2"/>
    <property type="match status" value="1"/>
</dbReference>
<keyword evidence="5" id="KW-0560">Oxidoreductase</keyword>
<keyword evidence="6" id="KW-0408">Iron</keyword>
<evidence type="ECO:0000259" key="12">
    <source>
        <dbReference type="PROSITE" id="PS51085"/>
    </source>
</evidence>
<dbReference type="PANTHER" id="PTHR45444">
    <property type="entry name" value="XANTHINE DEHYDROGENASE"/>
    <property type="match status" value="1"/>
</dbReference>
<dbReference type="GO" id="GO:0051537">
    <property type="term" value="F:2 iron, 2 sulfur cluster binding"/>
    <property type="evidence" value="ECO:0007669"/>
    <property type="project" value="UniProtKB-KW"/>
</dbReference>
<dbReference type="SUPFAM" id="SSF56003">
    <property type="entry name" value="Molybdenum cofactor-binding domain"/>
    <property type="match status" value="1"/>
</dbReference>
<feature type="binding site" evidence="10">
    <location>
        <position position="556"/>
    </location>
    <ligand>
        <name>Mo-molybdopterin</name>
        <dbReference type="ChEBI" id="CHEBI:71302"/>
    </ligand>
    <ligandPart>
        <name>Mo</name>
        <dbReference type="ChEBI" id="CHEBI:28685"/>
    </ligandPart>
</feature>
<keyword evidence="4 10" id="KW-0479">Metal-binding</keyword>
<dbReference type="SUPFAM" id="SSF55447">
    <property type="entry name" value="CO dehydrogenase flavoprotein C-terminal domain-like"/>
    <property type="match status" value="1"/>
</dbReference>
<dbReference type="Pfam" id="PF01799">
    <property type="entry name" value="Fer2_2"/>
    <property type="match status" value="1"/>
</dbReference>
<dbReference type="PANTHER" id="PTHR45444:SF3">
    <property type="entry name" value="XANTHINE DEHYDROGENASE"/>
    <property type="match status" value="1"/>
</dbReference>
<dbReference type="InterPro" id="IPR012675">
    <property type="entry name" value="Beta-grasp_dom_sf"/>
</dbReference>
<organism evidence="13">
    <name type="scientific">Notodromas monacha</name>
    <dbReference type="NCBI Taxonomy" id="399045"/>
    <lineage>
        <taxon>Eukaryota</taxon>
        <taxon>Metazoa</taxon>
        <taxon>Ecdysozoa</taxon>
        <taxon>Arthropoda</taxon>
        <taxon>Crustacea</taxon>
        <taxon>Oligostraca</taxon>
        <taxon>Ostracoda</taxon>
        <taxon>Podocopa</taxon>
        <taxon>Podocopida</taxon>
        <taxon>Cypridocopina</taxon>
        <taxon>Cypridoidea</taxon>
        <taxon>Cyprididae</taxon>
        <taxon>Notodromas</taxon>
    </lineage>
</organism>
<dbReference type="EMBL" id="CAJPEX010000988">
    <property type="protein sequence ID" value="CAG0917879.1"/>
    <property type="molecule type" value="Genomic_DNA"/>
</dbReference>
<feature type="region of interest" description="Disordered" evidence="11">
    <location>
        <begin position="1130"/>
        <end position="1150"/>
    </location>
</feature>
<dbReference type="SMART" id="SM01008">
    <property type="entry name" value="Ald_Xan_dh_C"/>
    <property type="match status" value="1"/>
</dbReference>
<protein>
    <recommendedName>
        <fullName evidence="12">2Fe-2S ferredoxin-type domain-containing protein</fullName>
    </recommendedName>
</protein>
<keyword evidence="3" id="KW-0001">2Fe-2S</keyword>
<dbReference type="Gene3D" id="3.90.1170.50">
    <property type="entry name" value="Aldehyde oxidase/xanthine dehydrogenase, a/b hammerhead"/>
    <property type="match status" value="1"/>
</dbReference>
<dbReference type="FunFam" id="3.30.365.10:FF:000001">
    <property type="entry name" value="Xanthine dehydrogenase oxidase"/>
    <property type="match status" value="1"/>
</dbReference>
<dbReference type="EMBL" id="OA883025">
    <property type="protein sequence ID" value="CAD7277727.1"/>
    <property type="molecule type" value="Genomic_DNA"/>
</dbReference>
<evidence type="ECO:0000256" key="1">
    <source>
        <dbReference type="ARBA" id="ARBA00006849"/>
    </source>
</evidence>
<keyword evidence="14" id="KW-1185">Reference proteome</keyword>
<feature type="domain" description="2Fe-2S ferredoxin-type" evidence="12">
    <location>
        <begin position="26"/>
        <end position="123"/>
    </location>
</feature>
<dbReference type="InterPro" id="IPR022407">
    <property type="entry name" value="OxRdtase_Mopterin_BS"/>
</dbReference>
<comment type="cofactor">
    <cofactor evidence="10">
        <name>Mo-molybdopterin</name>
        <dbReference type="ChEBI" id="CHEBI:71302"/>
    </cofactor>
    <text evidence="10">Binds 1 Mo-molybdopterin (Mo-MPT) cofactor per subunit.</text>
</comment>
<evidence type="ECO:0000256" key="2">
    <source>
        <dbReference type="ARBA" id="ARBA00022505"/>
    </source>
</evidence>
<evidence type="ECO:0000256" key="5">
    <source>
        <dbReference type="ARBA" id="ARBA00023002"/>
    </source>
</evidence>
<evidence type="ECO:0000313" key="14">
    <source>
        <dbReference type="Proteomes" id="UP000678499"/>
    </source>
</evidence>